<dbReference type="GeneID" id="54412108"/>
<dbReference type="InterPro" id="IPR021822">
    <property type="entry name" value="DUF3405"/>
</dbReference>
<dbReference type="OrthoDB" id="3353407at2759"/>
<dbReference type="Pfam" id="PF11885">
    <property type="entry name" value="DUF3405"/>
    <property type="match status" value="1"/>
</dbReference>
<feature type="compositionally biased region" description="Basic residues" evidence="1">
    <location>
        <begin position="81"/>
        <end position="90"/>
    </location>
</feature>
<gene>
    <name evidence="3" type="ORF">P153DRAFT_398797</name>
</gene>
<sequence>MLGFRPLQVAKRKSPLHRKPPVRERHVEDGDYDEKQWVSDDDDDSAASSPASSAYSSRQSSAAYEPNPNNEARPLAPNRKSSPRAHRRTPSRPSVSAYSYRNPRAFTRYFGFVIASALVIFVWFLLSSSWESIRNAELGLLKSPPPPPVWESFPFLKRYHGGIRTLVSREKNVPEYPRKEDIDPDMEQPAKKEETRTVVKREGAHIPDSIAFDPYPDYSSAAYVDKYGPVETCYLDANDTIRIPGLRAYKGVTEGMPDNIMGSYDLLGLRSDVCFERFGRLGPYGLGYSKRRGGTGAGMEGDREGMESVWETDAEVDFRQVRWNDVLGRCLEKNKGRFETQIKSRDHAFQAMATQKRDDLPHTTVKPTDDTADLTHTTVKPTDDTAKAQPKPTHKKLLPRTAVLIRTWWDYHYDDEDLMFLRSLVAELSIASGGEYQVHFLIHVKDDNKQIWADDAVYQDVLKNSLPAEFAGMGTLWSERQMGLIYGGIQDSNYRGLPVHGAYRSTYMPVTYFAHQHPEFEFIWHWEMDVRYTGHYYHLFEQISQWTAAQPRRGLWERNARFYVPAVHGSWDDFSHMVRVQTEHGTNSKANAWSSHLPPNPHVPDRGISKPEKPIWGPEPPLDYPDIQIDPALTPPHSLLEDKNAKVPWGVGEPADLIVLNPLFDPESTNWILADDVTGYNKSRAMPPRRTAINTSGRLSRRLLLTMHNEQALHRHTMFSEMWPASTALHHGLKAVYAPHPVFIDRKWPVQYLAAIFNNGRNGASGGARLSVFSDERQHNFLGTTWYYHAGFAGNLWKRWFGYRVDGDGGEEEEGGGGGRMCLPGLLVHPVKQVDLVQERVGE</sequence>
<dbReference type="Proteomes" id="UP000799771">
    <property type="component" value="Unassembled WGS sequence"/>
</dbReference>
<dbReference type="RefSeq" id="XP_033521854.1">
    <property type="nucleotide sequence ID" value="XM_033671676.1"/>
</dbReference>
<feature type="compositionally biased region" description="Basic and acidic residues" evidence="1">
    <location>
        <begin position="21"/>
        <end position="38"/>
    </location>
</feature>
<feature type="compositionally biased region" description="Basic and acidic residues" evidence="1">
    <location>
        <begin position="188"/>
        <end position="198"/>
    </location>
</feature>
<feature type="transmembrane region" description="Helical" evidence="2">
    <location>
        <begin position="109"/>
        <end position="126"/>
    </location>
</feature>
<feature type="compositionally biased region" description="Basic residues" evidence="1">
    <location>
        <begin position="10"/>
        <end position="20"/>
    </location>
</feature>
<feature type="region of interest" description="Disordered" evidence="1">
    <location>
        <begin position="176"/>
        <end position="198"/>
    </location>
</feature>
<accession>A0A6A6A8D5</accession>
<feature type="compositionally biased region" description="Low complexity" evidence="1">
    <location>
        <begin position="46"/>
        <end position="63"/>
    </location>
</feature>
<dbReference type="EMBL" id="ML977511">
    <property type="protein sequence ID" value="KAF2127465.1"/>
    <property type="molecule type" value="Genomic_DNA"/>
</dbReference>
<reference evidence="3" key="1">
    <citation type="journal article" date="2020" name="Stud. Mycol.">
        <title>101 Dothideomycetes genomes: a test case for predicting lifestyles and emergence of pathogens.</title>
        <authorList>
            <person name="Haridas S."/>
            <person name="Albert R."/>
            <person name="Binder M."/>
            <person name="Bloem J."/>
            <person name="Labutti K."/>
            <person name="Salamov A."/>
            <person name="Andreopoulos B."/>
            <person name="Baker S."/>
            <person name="Barry K."/>
            <person name="Bills G."/>
            <person name="Bluhm B."/>
            <person name="Cannon C."/>
            <person name="Castanera R."/>
            <person name="Culley D."/>
            <person name="Daum C."/>
            <person name="Ezra D."/>
            <person name="Gonzalez J."/>
            <person name="Henrissat B."/>
            <person name="Kuo A."/>
            <person name="Liang C."/>
            <person name="Lipzen A."/>
            <person name="Lutzoni F."/>
            <person name="Magnuson J."/>
            <person name="Mondo S."/>
            <person name="Nolan M."/>
            <person name="Ohm R."/>
            <person name="Pangilinan J."/>
            <person name="Park H.-J."/>
            <person name="Ramirez L."/>
            <person name="Alfaro M."/>
            <person name="Sun H."/>
            <person name="Tritt A."/>
            <person name="Yoshinaga Y."/>
            <person name="Zwiers L.-H."/>
            <person name="Turgeon B."/>
            <person name="Goodwin S."/>
            <person name="Spatafora J."/>
            <person name="Crous P."/>
            <person name="Grigoriev I."/>
        </authorList>
    </citation>
    <scope>NUCLEOTIDE SEQUENCE</scope>
    <source>
        <strain evidence="3">CBS 119687</strain>
    </source>
</reference>
<proteinExistence type="predicted"/>
<dbReference type="PANTHER" id="PTHR36205:SF1">
    <property type="entry name" value="MAJOR FACILITATOR SUPERFAMILY TRANSPORTER"/>
    <property type="match status" value="1"/>
</dbReference>
<organism evidence="3 4">
    <name type="scientific">Dothidotthia symphoricarpi CBS 119687</name>
    <dbReference type="NCBI Taxonomy" id="1392245"/>
    <lineage>
        <taxon>Eukaryota</taxon>
        <taxon>Fungi</taxon>
        <taxon>Dikarya</taxon>
        <taxon>Ascomycota</taxon>
        <taxon>Pezizomycotina</taxon>
        <taxon>Dothideomycetes</taxon>
        <taxon>Pleosporomycetidae</taxon>
        <taxon>Pleosporales</taxon>
        <taxon>Dothidotthiaceae</taxon>
        <taxon>Dothidotthia</taxon>
    </lineage>
</organism>
<evidence type="ECO:0000256" key="2">
    <source>
        <dbReference type="SAM" id="Phobius"/>
    </source>
</evidence>
<feature type="region of interest" description="Disordered" evidence="1">
    <location>
        <begin position="1"/>
        <end position="97"/>
    </location>
</feature>
<feature type="region of interest" description="Disordered" evidence="1">
    <location>
        <begin position="353"/>
        <end position="393"/>
    </location>
</feature>
<name>A0A6A6A8D5_9PLEO</name>
<evidence type="ECO:0000256" key="1">
    <source>
        <dbReference type="SAM" id="MobiDB-lite"/>
    </source>
</evidence>
<keyword evidence="4" id="KW-1185">Reference proteome</keyword>
<dbReference type="PANTHER" id="PTHR36205">
    <property type="entry name" value="CHROMOSOME 19, WHOLE GENOME SHOTGUN SEQUENCE"/>
    <property type="match status" value="1"/>
</dbReference>
<keyword evidence="2" id="KW-1133">Transmembrane helix</keyword>
<keyword evidence="2" id="KW-0812">Transmembrane</keyword>
<protein>
    <submittedName>
        <fullName evidence="3">Uncharacterized protein</fullName>
    </submittedName>
</protein>
<keyword evidence="2" id="KW-0472">Membrane</keyword>
<dbReference type="AlphaFoldDB" id="A0A6A6A8D5"/>
<evidence type="ECO:0000313" key="4">
    <source>
        <dbReference type="Proteomes" id="UP000799771"/>
    </source>
</evidence>
<evidence type="ECO:0000313" key="3">
    <source>
        <dbReference type="EMBL" id="KAF2127465.1"/>
    </source>
</evidence>